<proteinExistence type="predicted"/>
<evidence type="ECO:0000313" key="2">
    <source>
        <dbReference type="Proteomes" id="UP000000759"/>
    </source>
</evidence>
<dbReference type="PaxDb" id="2850-Phatr48162"/>
<name>B7G673_PHATC</name>
<organism evidence="1 2">
    <name type="scientific">Phaeodactylum tricornutum (strain CCAP 1055/1)</name>
    <dbReference type="NCBI Taxonomy" id="556484"/>
    <lineage>
        <taxon>Eukaryota</taxon>
        <taxon>Sar</taxon>
        <taxon>Stramenopiles</taxon>
        <taxon>Ochrophyta</taxon>
        <taxon>Bacillariophyta</taxon>
        <taxon>Bacillariophyceae</taxon>
        <taxon>Bacillariophycidae</taxon>
        <taxon>Naviculales</taxon>
        <taxon>Phaeodactylaceae</taxon>
        <taxon>Phaeodactylum</taxon>
    </lineage>
</organism>
<evidence type="ECO:0000313" key="1">
    <source>
        <dbReference type="EMBL" id="EEC45812.1"/>
    </source>
</evidence>
<dbReference type="KEGG" id="pti:PHATRDRAFT_48162"/>
<dbReference type="RefSeq" id="XP_002182525.1">
    <property type="nucleotide sequence ID" value="XM_002182489.1"/>
</dbReference>
<dbReference type="OrthoDB" id="42887at2759"/>
<keyword evidence="2" id="KW-1185">Reference proteome</keyword>
<dbReference type="EMBL" id="CM000618">
    <property type="protein sequence ID" value="EEC45812.1"/>
    <property type="molecule type" value="Genomic_DNA"/>
</dbReference>
<dbReference type="AlphaFoldDB" id="B7G673"/>
<dbReference type="eggNOG" id="ENOG502SPWN">
    <property type="taxonomic scope" value="Eukaryota"/>
</dbReference>
<gene>
    <name evidence="1" type="ORF">PHATRDRAFT_48162</name>
</gene>
<reference evidence="1 2" key="1">
    <citation type="journal article" date="2008" name="Nature">
        <title>The Phaeodactylum genome reveals the evolutionary history of diatom genomes.</title>
        <authorList>
            <person name="Bowler C."/>
            <person name="Allen A.E."/>
            <person name="Badger J.H."/>
            <person name="Grimwood J."/>
            <person name="Jabbari K."/>
            <person name="Kuo A."/>
            <person name="Maheswari U."/>
            <person name="Martens C."/>
            <person name="Maumus F."/>
            <person name="Otillar R.P."/>
            <person name="Rayko E."/>
            <person name="Salamov A."/>
            <person name="Vandepoele K."/>
            <person name="Beszteri B."/>
            <person name="Gruber A."/>
            <person name="Heijde M."/>
            <person name="Katinka M."/>
            <person name="Mock T."/>
            <person name="Valentin K."/>
            <person name="Verret F."/>
            <person name="Berges J.A."/>
            <person name="Brownlee C."/>
            <person name="Cadoret J.P."/>
            <person name="Chiovitti A."/>
            <person name="Choi C.J."/>
            <person name="Coesel S."/>
            <person name="De Martino A."/>
            <person name="Detter J.C."/>
            <person name="Durkin C."/>
            <person name="Falciatore A."/>
            <person name="Fournet J."/>
            <person name="Haruta M."/>
            <person name="Huysman M.J."/>
            <person name="Jenkins B.D."/>
            <person name="Jiroutova K."/>
            <person name="Jorgensen R.E."/>
            <person name="Joubert Y."/>
            <person name="Kaplan A."/>
            <person name="Kroger N."/>
            <person name="Kroth P.G."/>
            <person name="La Roche J."/>
            <person name="Lindquist E."/>
            <person name="Lommer M."/>
            <person name="Martin-Jezequel V."/>
            <person name="Lopez P.J."/>
            <person name="Lucas S."/>
            <person name="Mangogna M."/>
            <person name="McGinnis K."/>
            <person name="Medlin L.K."/>
            <person name="Montsant A."/>
            <person name="Oudot-Le Secq M.P."/>
            <person name="Napoli C."/>
            <person name="Obornik M."/>
            <person name="Parker M.S."/>
            <person name="Petit J.L."/>
            <person name="Porcel B.M."/>
            <person name="Poulsen N."/>
            <person name="Robison M."/>
            <person name="Rychlewski L."/>
            <person name="Rynearson T.A."/>
            <person name="Schmutz J."/>
            <person name="Shapiro H."/>
            <person name="Siaut M."/>
            <person name="Stanley M."/>
            <person name="Sussman M.R."/>
            <person name="Taylor A.R."/>
            <person name="Vardi A."/>
            <person name="von Dassow P."/>
            <person name="Vyverman W."/>
            <person name="Willis A."/>
            <person name="Wyrwicz L.S."/>
            <person name="Rokhsar D.S."/>
            <person name="Weissenbach J."/>
            <person name="Armbrust E.V."/>
            <person name="Green B.R."/>
            <person name="Van de Peer Y."/>
            <person name="Grigoriev I.V."/>
        </authorList>
    </citation>
    <scope>NUCLEOTIDE SEQUENCE [LARGE SCALE GENOMIC DNA]</scope>
    <source>
        <strain evidence="1 2">CCAP 1055/1</strain>
    </source>
</reference>
<sequence length="537" mass="60603">MRRRDRTSQWTKRPIGWPNVTWGLLLWSATRRSPPVSQAFVFRCRPSSTIIPSFELSSSGLRFRQRQLQPKPLQSLQPRSVRCPIFPLRTSPHNNQDEQPNDTTANVPTSASFRLWENAGAEMYDEQRPRRTLSSVTENPHAPPPWASLTDRNDWGVHVRSHPPLYPHTLDQVVSHIFHAVAATLYGQQMPDPNVVRNIWQGDTLHGRRPTRARWDAGRIGIELDHVQALFARENSSSSSSSSASGIRKLSLLLAGKLATQPWDGYETKQFHSDTHRITKGEPTRPIVLYFSTIKQALMASHELGILRRIEHETHATTTSTASTRYDSVTILSLDREATIPESLCRRPRRKGTSSNPAVNGCVDPTRGLLILVQPTDYDDEYRPPGPNVGSVERLQRLVAQAAIYQLPTVVLSPRYLKHPHFPEEAYEQSGFQQSGYYGGVEPPKGPTPWVLRDFTPPVLSWIGNALPVTRNARYRGVALWQSNLDEGHGWHVYGVPRMGGTTPDYLASTRTASGRPTQDVMRRVLAEFSRYDESTE</sequence>
<reference evidence="2" key="2">
    <citation type="submission" date="2008-08" db="EMBL/GenBank/DDBJ databases">
        <authorList>
            <consortium name="Diatom Consortium"/>
            <person name="Grigoriev I."/>
            <person name="Grimwood J."/>
            <person name="Kuo A."/>
            <person name="Otillar R.P."/>
            <person name="Salamov A."/>
            <person name="Detter J.C."/>
            <person name="Lindquist E."/>
            <person name="Shapiro H."/>
            <person name="Lucas S."/>
            <person name="Glavina del Rio T."/>
            <person name="Pitluck S."/>
            <person name="Rokhsar D."/>
            <person name="Bowler C."/>
        </authorList>
    </citation>
    <scope>GENOME REANNOTATION</scope>
    <source>
        <strain evidence="2">CCAP 1055/1</strain>
    </source>
</reference>
<accession>B7G673</accession>
<protein>
    <submittedName>
        <fullName evidence="1">Uncharacterized protein</fullName>
    </submittedName>
</protein>
<dbReference type="OMA" id="CKRITIS"/>
<dbReference type="InParanoid" id="B7G673"/>
<dbReference type="Proteomes" id="UP000000759">
    <property type="component" value="Chromosome 16"/>
</dbReference>
<dbReference type="HOGENOM" id="CLU_507614_0_0_1"/>
<dbReference type="GeneID" id="7203499"/>